<accession>A0A1Y1Y229</accession>
<comment type="caution">
    <text evidence="1">The sequence shown here is derived from an EMBL/GenBank/DDBJ whole genome shotgun (WGS) entry which is preliminary data.</text>
</comment>
<evidence type="ECO:0008006" key="3">
    <source>
        <dbReference type="Google" id="ProtNLM"/>
    </source>
</evidence>
<dbReference type="Gene3D" id="3.80.10.10">
    <property type="entry name" value="Ribonuclease Inhibitor"/>
    <property type="match status" value="1"/>
</dbReference>
<dbReference type="OrthoDB" id="3636801at2759"/>
<organism evidence="1 2">
    <name type="scientific">Clohesyomyces aquaticus</name>
    <dbReference type="NCBI Taxonomy" id="1231657"/>
    <lineage>
        <taxon>Eukaryota</taxon>
        <taxon>Fungi</taxon>
        <taxon>Dikarya</taxon>
        <taxon>Ascomycota</taxon>
        <taxon>Pezizomycotina</taxon>
        <taxon>Dothideomycetes</taxon>
        <taxon>Pleosporomycetidae</taxon>
        <taxon>Pleosporales</taxon>
        <taxon>Lindgomycetaceae</taxon>
        <taxon>Clohesyomyces</taxon>
    </lineage>
</organism>
<gene>
    <name evidence="1" type="ORF">BCR34DRAFT_608892</name>
</gene>
<dbReference type="AlphaFoldDB" id="A0A1Y1Y229"/>
<dbReference type="InterPro" id="IPR032675">
    <property type="entry name" value="LRR_dom_sf"/>
</dbReference>
<dbReference type="EMBL" id="MCFA01000418">
    <property type="protein sequence ID" value="ORX92063.1"/>
    <property type="molecule type" value="Genomic_DNA"/>
</dbReference>
<reference evidence="1 2" key="1">
    <citation type="submission" date="2016-07" db="EMBL/GenBank/DDBJ databases">
        <title>Pervasive Adenine N6-methylation of Active Genes in Fungi.</title>
        <authorList>
            <consortium name="DOE Joint Genome Institute"/>
            <person name="Mondo S.J."/>
            <person name="Dannebaum R.O."/>
            <person name="Kuo R.C."/>
            <person name="Labutti K."/>
            <person name="Haridas S."/>
            <person name="Kuo A."/>
            <person name="Salamov A."/>
            <person name="Ahrendt S.R."/>
            <person name="Lipzen A."/>
            <person name="Sullivan W."/>
            <person name="Andreopoulos W.B."/>
            <person name="Clum A."/>
            <person name="Lindquist E."/>
            <person name="Daum C."/>
            <person name="Ramamoorthy G.K."/>
            <person name="Gryganskyi A."/>
            <person name="Culley D."/>
            <person name="Magnuson J.K."/>
            <person name="James T.Y."/>
            <person name="O'Malley M.A."/>
            <person name="Stajich J.E."/>
            <person name="Spatafora J.W."/>
            <person name="Visel A."/>
            <person name="Grigoriev I.V."/>
        </authorList>
    </citation>
    <scope>NUCLEOTIDE SEQUENCE [LARGE SCALE GENOMIC DNA]</scope>
    <source>
        <strain evidence="1 2">CBS 115471</strain>
    </source>
</reference>
<evidence type="ECO:0000313" key="1">
    <source>
        <dbReference type="EMBL" id="ORX92063.1"/>
    </source>
</evidence>
<keyword evidence="2" id="KW-1185">Reference proteome</keyword>
<proteinExistence type="predicted"/>
<name>A0A1Y1Y229_9PLEO</name>
<sequence>MTLPDLNDDVLREILDLLPSLKDISLVNGRLRALAIPQLFKKVAVRGPKGHPQGLRPGNWNITYSAITSLSNNPVILSSIKMLKFEMFDDGDFINMYDLVGFLGKLSKLKGLTLCIPAPHLIALQAAFNELEFYAPLALSNVTTLVTYPSAASLVDRFPNLEVVSLIRSFYYPECTGDQAHAMFKSLGTRTNQLKQLEASFLYWSVPEILDLAEAVPQIERLNMGCRGRDYSTDMAAIMAILGSKFKYLKRLDITRASDLRLGFDGWPFCGNAFHGPNGHELMKSLQRAEEKAEREAARLAFGGIGSLEVLWIGDHVVARKLEGKDDVGFELTKDRALVRDTLSW</sequence>
<protein>
    <recommendedName>
        <fullName evidence="3">F-box domain-containing protein</fullName>
    </recommendedName>
</protein>
<dbReference type="Proteomes" id="UP000193144">
    <property type="component" value="Unassembled WGS sequence"/>
</dbReference>
<evidence type="ECO:0000313" key="2">
    <source>
        <dbReference type="Proteomes" id="UP000193144"/>
    </source>
</evidence>